<proteinExistence type="predicted"/>
<dbReference type="Gene3D" id="2.60.120.10">
    <property type="entry name" value="Jelly Rolls"/>
    <property type="match status" value="2"/>
</dbReference>
<evidence type="ECO:0000313" key="3">
    <source>
        <dbReference type="Proteomes" id="UP001642487"/>
    </source>
</evidence>
<dbReference type="CDD" id="cd00038">
    <property type="entry name" value="CAP_ED"/>
    <property type="match status" value="1"/>
</dbReference>
<dbReference type="PRINTS" id="PR00103">
    <property type="entry name" value="CAMPKINASE"/>
</dbReference>
<dbReference type="PANTHER" id="PTHR11635:SF152">
    <property type="entry name" value="CAMP-DEPENDENT PROTEIN KINASE TYPE I REGULATORY SUBUNIT-RELATED"/>
    <property type="match status" value="1"/>
</dbReference>
<dbReference type="Proteomes" id="UP001642487">
    <property type="component" value="Chromosome 9"/>
</dbReference>
<dbReference type="InterPro" id="IPR014710">
    <property type="entry name" value="RmlC-like_jellyroll"/>
</dbReference>
<name>A0ABP0Z9F5_9ROSI</name>
<feature type="domain" description="Cyclic nucleotide-binding" evidence="1">
    <location>
        <begin position="101"/>
        <end position="195"/>
    </location>
</feature>
<dbReference type="SUPFAM" id="SSF51206">
    <property type="entry name" value="cAMP-binding domain-like"/>
    <property type="match status" value="2"/>
</dbReference>
<feature type="domain" description="Cyclic nucleotide-binding" evidence="1">
    <location>
        <begin position="1"/>
        <end position="64"/>
    </location>
</feature>
<sequence>MQRVEVIPGQIVIEQDGEGDCFYVVGSGDFEVLATQEESHGEVPWILQHYTAEKLSSFGELALMWVFLLLTAALYRENFRGILILEFSNLSFLKLFRLVELLSKLTILQLSHVAECLSEVHFSDGELIVDDGTKGLCALHIIRKGQVKITFDVMSNSDDYSFNYASQKEDDAAQSGNEISAIRKEGSYFGEWALLVAVGDVVYAILTKEKFESVVGPLSNLSQDDQKRKNTPQNLSISLPKLWIFQLFQKLSSLIWSGKRVYIPRNTVKLG</sequence>
<reference evidence="2 3" key="1">
    <citation type="submission" date="2024-03" db="EMBL/GenBank/DDBJ databases">
        <authorList>
            <person name="Gkanogiannis A."/>
            <person name="Becerra Lopez-Lavalle L."/>
        </authorList>
    </citation>
    <scope>NUCLEOTIDE SEQUENCE [LARGE SCALE GENOMIC DNA]</scope>
</reference>
<dbReference type="InterPro" id="IPR050503">
    <property type="entry name" value="cAMP-dep_PK_reg_su-like"/>
</dbReference>
<dbReference type="PROSITE" id="PS50042">
    <property type="entry name" value="CNMP_BINDING_3"/>
    <property type="match status" value="2"/>
</dbReference>
<dbReference type="InterPro" id="IPR018490">
    <property type="entry name" value="cNMP-bd_dom_sf"/>
</dbReference>
<accession>A0ABP0Z9F5</accession>
<dbReference type="PANTHER" id="PTHR11635">
    <property type="entry name" value="CAMP-DEPENDENT PROTEIN KINASE REGULATORY CHAIN"/>
    <property type="match status" value="1"/>
</dbReference>
<organism evidence="2 3">
    <name type="scientific">Citrullus colocynthis</name>
    <name type="common">colocynth</name>
    <dbReference type="NCBI Taxonomy" id="252529"/>
    <lineage>
        <taxon>Eukaryota</taxon>
        <taxon>Viridiplantae</taxon>
        <taxon>Streptophyta</taxon>
        <taxon>Embryophyta</taxon>
        <taxon>Tracheophyta</taxon>
        <taxon>Spermatophyta</taxon>
        <taxon>Magnoliopsida</taxon>
        <taxon>eudicotyledons</taxon>
        <taxon>Gunneridae</taxon>
        <taxon>Pentapetalae</taxon>
        <taxon>rosids</taxon>
        <taxon>fabids</taxon>
        <taxon>Cucurbitales</taxon>
        <taxon>Cucurbitaceae</taxon>
        <taxon>Benincaseae</taxon>
        <taxon>Citrullus</taxon>
    </lineage>
</organism>
<dbReference type="EMBL" id="OZ021743">
    <property type="protein sequence ID" value="CAK9329417.1"/>
    <property type="molecule type" value="Genomic_DNA"/>
</dbReference>
<protein>
    <recommendedName>
        <fullName evidence="1">Cyclic nucleotide-binding domain-containing protein</fullName>
    </recommendedName>
</protein>
<keyword evidence="3" id="KW-1185">Reference proteome</keyword>
<dbReference type="InterPro" id="IPR000595">
    <property type="entry name" value="cNMP-bd_dom"/>
</dbReference>
<gene>
    <name evidence="2" type="ORF">CITCOLO1_LOCUS21866</name>
</gene>
<evidence type="ECO:0000259" key="1">
    <source>
        <dbReference type="PROSITE" id="PS50042"/>
    </source>
</evidence>
<evidence type="ECO:0000313" key="2">
    <source>
        <dbReference type="EMBL" id="CAK9329417.1"/>
    </source>
</evidence>